<dbReference type="InterPro" id="IPR028978">
    <property type="entry name" value="Chorismate_lyase_/UTRA_dom_sf"/>
</dbReference>
<dbReference type="EMBL" id="CP035810">
    <property type="protein sequence ID" value="QIN30177.1"/>
    <property type="molecule type" value="Genomic_DNA"/>
</dbReference>
<evidence type="ECO:0000256" key="3">
    <source>
        <dbReference type="ARBA" id="ARBA00023163"/>
    </source>
</evidence>
<reference evidence="5 6" key="1">
    <citation type="submission" date="2019-02" db="EMBL/GenBank/DDBJ databases">
        <title>Complete Genome Sequence and Methylome Analysis of Brevibacterium luteolum NEB1784.</title>
        <authorList>
            <person name="Fomenkov A."/>
            <person name="Roberts R.J."/>
        </authorList>
    </citation>
    <scope>NUCLEOTIDE SEQUENCE [LARGE SCALE GENOMIC DNA]</scope>
    <source>
        <strain evidence="5 6">NEB1784</strain>
    </source>
</reference>
<keyword evidence="1" id="KW-0805">Transcription regulation</keyword>
<dbReference type="AlphaFoldDB" id="A0A6G8KZD3"/>
<protein>
    <submittedName>
        <fullName evidence="5">GntR family transcriptional regulator</fullName>
    </submittedName>
</protein>
<dbReference type="Gene3D" id="3.40.1410.10">
    <property type="entry name" value="Chorismate lyase-like"/>
    <property type="match status" value="1"/>
</dbReference>
<dbReference type="Pfam" id="PF00392">
    <property type="entry name" value="GntR"/>
    <property type="match status" value="1"/>
</dbReference>
<dbReference type="PANTHER" id="PTHR44846:SF1">
    <property type="entry name" value="MANNOSYL-D-GLYCERATE TRANSPORT_METABOLISM SYSTEM REPRESSOR MNGR-RELATED"/>
    <property type="match status" value="1"/>
</dbReference>
<keyword evidence="2" id="KW-0238">DNA-binding</keyword>
<dbReference type="Proteomes" id="UP000501518">
    <property type="component" value="Chromosome"/>
</dbReference>
<dbReference type="SMART" id="SM00866">
    <property type="entry name" value="UTRA"/>
    <property type="match status" value="1"/>
</dbReference>
<feature type="domain" description="HTH gntR-type" evidence="4">
    <location>
        <begin position="1"/>
        <end position="66"/>
    </location>
</feature>
<dbReference type="GO" id="GO:0045892">
    <property type="term" value="P:negative regulation of DNA-templated transcription"/>
    <property type="evidence" value="ECO:0007669"/>
    <property type="project" value="TreeGrafter"/>
</dbReference>
<accession>A0A6G8KZD3</accession>
<dbReference type="PRINTS" id="PR00035">
    <property type="entry name" value="HTHGNTR"/>
</dbReference>
<dbReference type="SUPFAM" id="SSF46785">
    <property type="entry name" value="Winged helix' DNA-binding domain"/>
    <property type="match status" value="1"/>
</dbReference>
<dbReference type="InterPro" id="IPR036390">
    <property type="entry name" value="WH_DNA-bd_sf"/>
</dbReference>
<sequence length="263" mass="29310">MLRDDLVYLIERNRAEGELKLPPERELAQQLGVARETLRKQLAGLVRSGHLVKRIGRGGGTFIQEEVDGPYTQPESSEKDPPLVIHRSLNSVEGVPTFLTDQGFKATTAILKTEERFAGPCEREGLELDRGDRVVTIKRLRSANGTPLSLEKMTLPADIFPDLLKRDLRSIYALMHSDYGVKVDTAKETITVARASSAAAYQLTISLGDPLFDISRIAYAQDGRPIELSRDFFRADITRLTVRSNGKTDPTREYRVTADGTIQ</sequence>
<proteinExistence type="predicted"/>
<dbReference type="Pfam" id="PF07702">
    <property type="entry name" value="UTRA"/>
    <property type="match status" value="1"/>
</dbReference>
<dbReference type="SUPFAM" id="SSF64288">
    <property type="entry name" value="Chorismate lyase-like"/>
    <property type="match status" value="1"/>
</dbReference>
<dbReference type="RefSeq" id="WP_165884558.1">
    <property type="nucleotide sequence ID" value="NZ_CP035810.1"/>
</dbReference>
<evidence type="ECO:0000256" key="2">
    <source>
        <dbReference type="ARBA" id="ARBA00023125"/>
    </source>
</evidence>
<dbReference type="GO" id="GO:0003677">
    <property type="term" value="F:DNA binding"/>
    <property type="evidence" value="ECO:0007669"/>
    <property type="project" value="UniProtKB-KW"/>
</dbReference>
<evidence type="ECO:0000313" key="6">
    <source>
        <dbReference type="Proteomes" id="UP000501518"/>
    </source>
</evidence>
<evidence type="ECO:0000259" key="4">
    <source>
        <dbReference type="PROSITE" id="PS50949"/>
    </source>
</evidence>
<dbReference type="InterPro" id="IPR036388">
    <property type="entry name" value="WH-like_DNA-bd_sf"/>
</dbReference>
<name>A0A6G8KZD3_9MICO</name>
<evidence type="ECO:0000256" key="1">
    <source>
        <dbReference type="ARBA" id="ARBA00023015"/>
    </source>
</evidence>
<keyword evidence="3" id="KW-0804">Transcription</keyword>
<organism evidence="5 6">
    <name type="scientific">Brevibacterium luteolum</name>
    <dbReference type="NCBI Taxonomy" id="199591"/>
    <lineage>
        <taxon>Bacteria</taxon>
        <taxon>Bacillati</taxon>
        <taxon>Actinomycetota</taxon>
        <taxon>Actinomycetes</taxon>
        <taxon>Micrococcales</taxon>
        <taxon>Brevibacteriaceae</taxon>
        <taxon>Brevibacterium</taxon>
    </lineage>
</organism>
<dbReference type="InterPro" id="IPR000524">
    <property type="entry name" value="Tscrpt_reg_HTH_GntR"/>
</dbReference>
<dbReference type="SMART" id="SM00345">
    <property type="entry name" value="HTH_GNTR"/>
    <property type="match status" value="1"/>
</dbReference>
<dbReference type="InterPro" id="IPR011663">
    <property type="entry name" value="UTRA"/>
</dbReference>
<dbReference type="KEGG" id="blut:EW640_13570"/>
<dbReference type="Gene3D" id="1.10.10.10">
    <property type="entry name" value="Winged helix-like DNA-binding domain superfamily/Winged helix DNA-binding domain"/>
    <property type="match status" value="1"/>
</dbReference>
<dbReference type="PANTHER" id="PTHR44846">
    <property type="entry name" value="MANNOSYL-D-GLYCERATE TRANSPORT/METABOLISM SYSTEM REPRESSOR MNGR-RELATED"/>
    <property type="match status" value="1"/>
</dbReference>
<evidence type="ECO:0000313" key="5">
    <source>
        <dbReference type="EMBL" id="QIN30177.1"/>
    </source>
</evidence>
<gene>
    <name evidence="5" type="ORF">EW640_13570</name>
</gene>
<dbReference type="InterPro" id="IPR050679">
    <property type="entry name" value="Bact_HTH_transcr_reg"/>
</dbReference>
<dbReference type="GO" id="GO:0003700">
    <property type="term" value="F:DNA-binding transcription factor activity"/>
    <property type="evidence" value="ECO:0007669"/>
    <property type="project" value="InterPro"/>
</dbReference>
<dbReference type="PROSITE" id="PS50949">
    <property type="entry name" value="HTH_GNTR"/>
    <property type="match status" value="1"/>
</dbReference>